<feature type="chain" id="PRO_5015175947" evidence="1">
    <location>
        <begin position="28"/>
        <end position="459"/>
    </location>
</feature>
<dbReference type="PANTHER" id="PTHR35580:SF1">
    <property type="entry name" value="PHYTASE-LIKE DOMAIN-CONTAINING PROTEIN"/>
    <property type="match status" value="1"/>
</dbReference>
<keyword evidence="3" id="KW-1185">Reference proteome</keyword>
<dbReference type="OrthoDB" id="329095at2"/>
<comment type="caution">
    <text evidence="2">The sequence shown here is derived from an EMBL/GenBank/DDBJ whole genome shotgun (WGS) entry which is preliminary data.</text>
</comment>
<accession>A0A2P2CXK7</accession>
<dbReference type="Proteomes" id="UP000245076">
    <property type="component" value="Unassembled WGS sequence"/>
</dbReference>
<dbReference type="EMBL" id="BFAY01000001">
    <property type="protein sequence ID" value="GBF37137.1"/>
    <property type="molecule type" value="Genomic_DNA"/>
</dbReference>
<name>A0A2P2CXK7_9LEPT</name>
<reference evidence="2 3" key="1">
    <citation type="submission" date="2018-02" db="EMBL/GenBank/DDBJ databases">
        <title>Novel Leptospira species isolated from soil and water in Japan.</title>
        <authorList>
            <person name="Nakao R."/>
            <person name="Masuzawa T."/>
        </authorList>
    </citation>
    <scope>NUCLEOTIDE SEQUENCE [LARGE SCALE GENOMIC DNA]</scope>
    <source>
        <strain evidence="2 3">E8</strain>
    </source>
</reference>
<dbReference type="InterPro" id="IPR052918">
    <property type="entry name" value="Motility_Chemotaxis_Reg"/>
</dbReference>
<dbReference type="Gene3D" id="2.120.10.30">
    <property type="entry name" value="TolB, C-terminal domain"/>
    <property type="match status" value="2"/>
</dbReference>
<organism evidence="2 3">
    <name type="scientific">Leptospira johnsonii</name>
    <dbReference type="NCBI Taxonomy" id="1917820"/>
    <lineage>
        <taxon>Bacteria</taxon>
        <taxon>Pseudomonadati</taxon>
        <taxon>Spirochaetota</taxon>
        <taxon>Spirochaetia</taxon>
        <taxon>Leptospirales</taxon>
        <taxon>Leptospiraceae</taxon>
        <taxon>Leptospira</taxon>
    </lineage>
</organism>
<evidence type="ECO:0000313" key="2">
    <source>
        <dbReference type="EMBL" id="GBF37137.1"/>
    </source>
</evidence>
<dbReference type="InterPro" id="IPR010620">
    <property type="entry name" value="SBBP_repeat"/>
</dbReference>
<protein>
    <submittedName>
        <fullName evidence="2">Beta-propeller repeat protein</fullName>
    </submittedName>
</protein>
<dbReference type="PROSITE" id="PS51257">
    <property type="entry name" value="PROKAR_LIPOPROTEIN"/>
    <property type="match status" value="1"/>
</dbReference>
<dbReference type="RefSeq" id="WP_108926912.1">
    <property type="nucleotide sequence ID" value="NZ_BFAY01000001.1"/>
</dbReference>
<evidence type="ECO:0000256" key="1">
    <source>
        <dbReference type="SAM" id="SignalP"/>
    </source>
</evidence>
<evidence type="ECO:0000313" key="3">
    <source>
        <dbReference type="Proteomes" id="UP000245076"/>
    </source>
</evidence>
<dbReference type="PANTHER" id="PTHR35580">
    <property type="entry name" value="CELL SURFACE GLYCOPROTEIN (S-LAYER PROTEIN)-LIKE PROTEIN"/>
    <property type="match status" value="1"/>
</dbReference>
<proteinExistence type="predicted"/>
<feature type="signal peptide" evidence="1">
    <location>
        <begin position="1"/>
        <end position="27"/>
    </location>
</feature>
<dbReference type="InterPro" id="IPR011042">
    <property type="entry name" value="6-blade_b-propeller_TolB-like"/>
</dbReference>
<dbReference type="Pfam" id="PF06739">
    <property type="entry name" value="SBBP"/>
    <property type="match status" value="2"/>
</dbReference>
<sequence length="459" mass="47739">MNIFKILFSLSIILSLFISCESSSSSAGVTSLLPFISGGTDSGENPGTGGGGSSNCSNGTIADLIGTDDTDPEAISKDFSGNLYLTGESTNDLGGNSVNSYKNPFVIKYRSNYLCKEWTIVLDDPAGNGGTTSNVFADSNGNVYVSGLTNGNLEGKTCSGSCTFIGKLDSNGAVLWIKIFPEVFSKTNIALDPSGNIYWVGSTGAAINGQAATGLNDVFIQKIEPDGDLSTTVRLGNAGTSTVPYSVTIDSNGNLYLAGLTGYTLEGETSSVSTNLFVTKYNSNLALQWVRLSSYTNMVGQVGSLYPRGITTDSSGNIYLVGDSSIQGDIDGQSGPGFENIFTMKYNSSGTKQWTRTLGELSGSAGAASGGITVGPSGQIYILGRTSTVSFDSVPKIGNADAFVTIYQPNGTKISTNRFGTSGTTYFPIGITYGGSEGVYFGTVISNVTYDSKGKIISL</sequence>
<dbReference type="AlphaFoldDB" id="A0A2P2CXK7"/>
<keyword evidence="1" id="KW-0732">Signal</keyword>
<gene>
    <name evidence="2" type="ORF">LPTSP1_01150</name>
</gene>
<dbReference type="SUPFAM" id="SSF101898">
    <property type="entry name" value="NHL repeat"/>
    <property type="match status" value="1"/>
</dbReference>